<evidence type="ECO:0000313" key="3">
    <source>
        <dbReference type="Proteomes" id="UP001345013"/>
    </source>
</evidence>
<proteinExistence type="predicted"/>
<reference evidence="2 3" key="1">
    <citation type="submission" date="2023-08" db="EMBL/GenBank/DDBJ databases">
        <title>Black Yeasts Isolated from many extreme environments.</title>
        <authorList>
            <person name="Coleine C."/>
            <person name="Stajich J.E."/>
            <person name="Selbmann L."/>
        </authorList>
    </citation>
    <scope>NUCLEOTIDE SEQUENCE [LARGE SCALE GENOMIC DNA]</scope>
    <source>
        <strain evidence="2 3">CCFEE 5885</strain>
    </source>
</reference>
<name>A0ABR0KAI0_9EURO</name>
<accession>A0ABR0KAI0</accession>
<dbReference type="EMBL" id="JAVRRG010000055">
    <property type="protein sequence ID" value="KAK5092582.1"/>
    <property type="molecule type" value="Genomic_DNA"/>
</dbReference>
<dbReference type="Proteomes" id="UP001345013">
    <property type="component" value="Unassembled WGS sequence"/>
</dbReference>
<feature type="region of interest" description="Disordered" evidence="1">
    <location>
        <begin position="1"/>
        <end position="42"/>
    </location>
</feature>
<sequence length="139" mass="15968">MRQLLRNRSGANQQKDDVSGNARSPYSSTVEERSHPNLSPPAAARIKCSDSFSGHLLLLICRYTIAICLALRESLFPLSKEAVHDLKVQKEDYLALEYFELWRVLFAEAEKQPDGVSFCFFWNYYLLAYAIPYGTLVWK</sequence>
<organism evidence="2 3">
    <name type="scientific">Lithohypha guttulata</name>
    <dbReference type="NCBI Taxonomy" id="1690604"/>
    <lineage>
        <taxon>Eukaryota</taxon>
        <taxon>Fungi</taxon>
        <taxon>Dikarya</taxon>
        <taxon>Ascomycota</taxon>
        <taxon>Pezizomycotina</taxon>
        <taxon>Eurotiomycetes</taxon>
        <taxon>Chaetothyriomycetidae</taxon>
        <taxon>Chaetothyriales</taxon>
        <taxon>Trichomeriaceae</taxon>
        <taxon>Lithohypha</taxon>
    </lineage>
</organism>
<evidence type="ECO:0000256" key="1">
    <source>
        <dbReference type="SAM" id="MobiDB-lite"/>
    </source>
</evidence>
<comment type="caution">
    <text evidence="2">The sequence shown here is derived from an EMBL/GenBank/DDBJ whole genome shotgun (WGS) entry which is preliminary data.</text>
</comment>
<keyword evidence="3" id="KW-1185">Reference proteome</keyword>
<gene>
    <name evidence="2" type="ORF">LTR24_005044</name>
</gene>
<protein>
    <submittedName>
        <fullName evidence="2">Uncharacterized protein</fullName>
    </submittedName>
</protein>
<evidence type="ECO:0000313" key="2">
    <source>
        <dbReference type="EMBL" id="KAK5092582.1"/>
    </source>
</evidence>